<dbReference type="Proteomes" id="UP000013085">
    <property type="component" value="Unassembled WGS sequence"/>
</dbReference>
<dbReference type="EMBL" id="AGYR01000088">
    <property type="protein sequence ID" value="ENZ04826.1"/>
    <property type="molecule type" value="Genomic_DNA"/>
</dbReference>
<protein>
    <submittedName>
        <fullName evidence="1">Uncharacterized protein</fullName>
    </submittedName>
</protein>
<sequence>MKDKEGKGTFGSVMAGFLCAQLEATAIYLGHPATQQQKSDWMELEVEALLRESQLAREAVQLKQTLELGEHVRREIEKEQMKKDTPEGMLS</sequence>
<evidence type="ECO:0000313" key="1">
    <source>
        <dbReference type="EMBL" id="ENZ04826.1"/>
    </source>
</evidence>
<proteinExistence type="predicted"/>
<gene>
    <name evidence="1" type="ORF">HMPREF1090_05851</name>
</gene>
<dbReference type="HOGENOM" id="CLU_2421688_0_0_9"/>
<dbReference type="AlphaFoldDB" id="A0A0E2HEL4"/>
<evidence type="ECO:0000313" key="2">
    <source>
        <dbReference type="Proteomes" id="UP000013085"/>
    </source>
</evidence>
<comment type="caution">
    <text evidence="1">The sequence shown here is derived from an EMBL/GenBank/DDBJ whole genome shotgun (WGS) entry which is preliminary data.</text>
</comment>
<organism evidence="1 2">
    <name type="scientific">[Clostridium] clostridioforme 90A8</name>
    <dbReference type="NCBI Taxonomy" id="999408"/>
    <lineage>
        <taxon>Bacteria</taxon>
        <taxon>Bacillati</taxon>
        <taxon>Bacillota</taxon>
        <taxon>Clostridia</taxon>
        <taxon>Lachnospirales</taxon>
        <taxon>Lachnospiraceae</taxon>
        <taxon>Enterocloster</taxon>
    </lineage>
</organism>
<name>A0A0E2HEL4_9FIRM</name>
<accession>A0A0E2HEL4</accession>
<dbReference type="RefSeq" id="WP_002595197.1">
    <property type="nucleotide sequence ID" value="NZ_KB851007.1"/>
</dbReference>
<dbReference type="PATRIC" id="fig|999408.3.peg.6262"/>
<reference evidence="1 2" key="1">
    <citation type="submission" date="2013-01" db="EMBL/GenBank/DDBJ databases">
        <title>The Genome Sequence of Clostridium clostridioforme 90A8.</title>
        <authorList>
            <consortium name="The Broad Institute Genome Sequencing Platform"/>
            <person name="Earl A."/>
            <person name="Ward D."/>
            <person name="Feldgarden M."/>
            <person name="Gevers D."/>
            <person name="Courvalin P."/>
            <person name="Lambert T."/>
            <person name="Walker B."/>
            <person name="Young S.K."/>
            <person name="Zeng Q."/>
            <person name="Gargeya S."/>
            <person name="Fitzgerald M."/>
            <person name="Haas B."/>
            <person name="Abouelleil A."/>
            <person name="Alvarado L."/>
            <person name="Arachchi H.M."/>
            <person name="Berlin A.M."/>
            <person name="Chapman S.B."/>
            <person name="Dewar J."/>
            <person name="Goldberg J."/>
            <person name="Griggs A."/>
            <person name="Gujja S."/>
            <person name="Hansen M."/>
            <person name="Howarth C."/>
            <person name="Imamovic A."/>
            <person name="Larimer J."/>
            <person name="McCowan C."/>
            <person name="Murphy C."/>
            <person name="Neiman D."/>
            <person name="Pearson M."/>
            <person name="Priest M."/>
            <person name="Roberts A."/>
            <person name="Saif S."/>
            <person name="Shea T."/>
            <person name="Sisk P."/>
            <person name="Sykes S."/>
            <person name="Wortman J."/>
            <person name="Nusbaum C."/>
            <person name="Birren B."/>
        </authorList>
    </citation>
    <scope>NUCLEOTIDE SEQUENCE [LARGE SCALE GENOMIC DNA]</scope>
    <source>
        <strain evidence="1 2">90A8</strain>
    </source>
</reference>